<dbReference type="InterPro" id="IPR004045">
    <property type="entry name" value="Glutathione_S-Trfase_N"/>
</dbReference>
<evidence type="ECO:0000313" key="2">
    <source>
        <dbReference type="EMBL" id="OWQ88609.1"/>
    </source>
</evidence>
<evidence type="ECO:0000259" key="1">
    <source>
        <dbReference type="PROSITE" id="PS50404"/>
    </source>
</evidence>
<evidence type="ECO:0000313" key="3">
    <source>
        <dbReference type="Proteomes" id="UP000197468"/>
    </source>
</evidence>
<gene>
    <name evidence="2" type="ORF">CDN99_17370</name>
</gene>
<protein>
    <submittedName>
        <fullName evidence="2">Glutathione S-transferase</fullName>
    </submittedName>
</protein>
<dbReference type="Gene3D" id="3.40.30.10">
    <property type="entry name" value="Glutaredoxin"/>
    <property type="match status" value="1"/>
</dbReference>
<dbReference type="CDD" id="cd00570">
    <property type="entry name" value="GST_N_family"/>
    <property type="match status" value="1"/>
</dbReference>
<dbReference type="CDD" id="cd03205">
    <property type="entry name" value="GST_C_6"/>
    <property type="match status" value="1"/>
</dbReference>
<dbReference type="AlphaFoldDB" id="A0A246J7V9"/>
<dbReference type="Gene3D" id="1.20.1050.10">
    <property type="match status" value="1"/>
</dbReference>
<dbReference type="InterPro" id="IPR036249">
    <property type="entry name" value="Thioredoxin-like_sf"/>
</dbReference>
<dbReference type="Proteomes" id="UP000197468">
    <property type="component" value="Unassembled WGS sequence"/>
</dbReference>
<proteinExistence type="predicted"/>
<sequence>MQLIGMLDSPYVRRTAIAMLLLGLRFEHRSLSVFRTFDEFSRINPVVKAPTFVCDDGMVLMDSTLILQYAQSLSPGRPLLPPSDPALRRALRIVGLAMAVCDKSVQAVYEQQLRPDDKQHAPWLTRVTGQLGAALIELEKELQRAPLSTERDTIGLAGISVGVAWEFVRQMVPELLPPADQLQTLITYATAVEQLPEFGAAPHGDGTVQPVGG</sequence>
<dbReference type="GO" id="GO:0004364">
    <property type="term" value="F:glutathione transferase activity"/>
    <property type="evidence" value="ECO:0007669"/>
    <property type="project" value="TreeGrafter"/>
</dbReference>
<dbReference type="EMBL" id="NIOF01000007">
    <property type="protein sequence ID" value="OWQ88609.1"/>
    <property type="molecule type" value="Genomic_DNA"/>
</dbReference>
<accession>A0A246J7V9</accession>
<dbReference type="PROSITE" id="PS50404">
    <property type="entry name" value="GST_NTER"/>
    <property type="match status" value="1"/>
</dbReference>
<dbReference type="PANTHER" id="PTHR42673">
    <property type="entry name" value="MALEYLACETOACETATE ISOMERASE"/>
    <property type="match status" value="1"/>
</dbReference>
<keyword evidence="2" id="KW-0808">Transferase</keyword>
<keyword evidence="3" id="KW-1185">Reference proteome</keyword>
<reference evidence="2 3" key="1">
    <citation type="journal article" date="2008" name="Int. J. Syst. Evol. Microbiol.">
        <title>Description of Roseateles aquatilis sp. nov. and Roseateles terrae sp. nov., in the class Betaproteobacteria, and emended description of the genus Roseateles.</title>
        <authorList>
            <person name="Gomila M."/>
            <person name="Bowien B."/>
            <person name="Falsen E."/>
            <person name="Moore E.R."/>
            <person name="Lalucat J."/>
        </authorList>
    </citation>
    <scope>NUCLEOTIDE SEQUENCE [LARGE SCALE GENOMIC DNA]</scope>
    <source>
        <strain evidence="2 3">CCUG 48205</strain>
    </source>
</reference>
<dbReference type="GO" id="GO:0006559">
    <property type="term" value="P:L-phenylalanine catabolic process"/>
    <property type="evidence" value="ECO:0007669"/>
    <property type="project" value="TreeGrafter"/>
</dbReference>
<comment type="caution">
    <text evidence="2">The sequence shown here is derived from an EMBL/GenBank/DDBJ whole genome shotgun (WGS) entry which is preliminary data.</text>
</comment>
<dbReference type="Pfam" id="PF13417">
    <property type="entry name" value="GST_N_3"/>
    <property type="match status" value="1"/>
</dbReference>
<feature type="domain" description="GST N-terminal" evidence="1">
    <location>
        <begin position="1"/>
        <end position="78"/>
    </location>
</feature>
<dbReference type="GO" id="GO:0016034">
    <property type="term" value="F:maleylacetoacetate isomerase activity"/>
    <property type="evidence" value="ECO:0007669"/>
    <property type="project" value="TreeGrafter"/>
</dbReference>
<dbReference type="RefSeq" id="WP_088386132.1">
    <property type="nucleotide sequence ID" value="NZ_NIOF01000007.1"/>
</dbReference>
<dbReference type="GO" id="GO:0006749">
    <property type="term" value="P:glutathione metabolic process"/>
    <property type="evidence" value="ECO:0007669"/>
    <property type="project" value="TreeGrafter"/>
</dbReference>
<organism evidence="2 3">
    <name type="scientific">Roseateles aquatilis</name>
    <dbReference type="NCBI Taxonomy" id="431061"/>
    <lineage>
        <taxon>Bacteria</taxon>
        <taxon>Pseudomonadati</taxon>
        <taxon>Pseudomonadota</taxon>
        <taxon>Betaproteobacteria</taxon>
        <taxon>Burkholderiales</taxon>
        <taxon>Sphaerotilaceae</taxon>
        <taxon>Roseateles</taxon>
    </lineage>
</organism>
<dbReference type="SUPFAM" id="SSF52833">
    <property type="entry name" value="Thioredoxin-like"/>
    <property type="match status" value="1"/>
</dbReference>
<dbReference type="OrthoDB" id="8634103at2"/>
<dbReference type="PANTHER" id="PTHR42673:SF21">
    <property type="entry name" value="GLUTATHIONE S-TRANSFERASE YFCF"/>
    <property type="match status" value="1"/>
</dbReference>
<name>A0A246J7V9_9BURK</name>